<evidence type="ECO:0000313" key="2">
    <source>
        <dbReference type="EMBL" id="KAK0655520.1"/>
    </source>
</evidence>
<dbReference type="Proteomes" id="UP001174936">
    <property type="component" value="Unassembled WGS sequence"/>
</dbReference>
<evidence type="ECO:0000313" key="3">
    <source>
        <dbReference type="Proteomes" id="UP001174936"/>
    </source>
</evidence>
<reference evidence="2" key="1">
    <citation type="submission" date="2023-06" db="EMBL/GenBank/DDBJ databases">
        <title>Genome-scale phylogeny and comparative genomics of the fungal order Sordariales.</title>
        <authorList>
            <consortium name="Lawrence Berkeley National Laboratory"/>
            <person name="Hensen N."/>
            <person name="Bonometti L."/>
            <person name="Westerberg I."/>
            <person name="Brannstrom I.O."/>
            <person name="Guillou S."/>
            <person name="Cros-Aarteil S."/>
            <person name="Calhoun S."/>
            <person name="Haridas S."/>
            <person name="Kuo A."/>
            <person name="Mondo S."/>
            <person name="Pangilinan J."/>
            <person name="Riley R."/>
            <person name="Labutti K."/>
            <person name="Andreopoulos B."/>
            <person name="Lipzen A."/>
            <person name="Chen C."/>
            <person name="Yanf M."/>
            <person name="Daum C."/>
            <person name="Ng V."/>
            <person name="Clum A."/>
            <person name="Steindorff A."/>
            <person name="Ohm R."/>
            <person name="Martin F."/>
            <person name="Silar P."/>
            <person name="Natvig D."/>
            <person name="Lalanne C."/>
            <person name="Gautier V."/>
            <person name="Ament-Velasquez S.L."/>
            <person name="Kruys A."/>
            <person name="Hutchinson M.I."/>
            <person name="Powell A.J."/>
            <person name="Barry K."/>
            <person name="Miller A.N."/>
            <person name="Grigoriev I.V."/>
            <person name="Debuchy R."/>
            <person name="Gladieux P."/>
            <person name="Thoren M.H."/>
            <person name="Johannesson H."/>
        </authorList>
    </citation>
    <scope>NUCLEOTIDE SEQUENCE</scope>
    <source>
        <strain evidence="2">SMH2532-1</strain>
    </source>
</reference>
<accession>A0AA40CXU1</accession>
<organism evidence="2 3">
    <name type="scientific">Cercophora newfieldiana</name>
    <dbReference type="NCBI Taxonomy" id="92897"/>
    <lineage>
        <taxon>Eukaryota</taxon>
        <taxon>Fungi</taxon>
        <taxon>Dikarya</taxon>
        <taxon>Ascomycota</taxon>
        <taxon>Pezizomycotina</taxon>
        <taxon>Sordariomycetes</taxon>
        <taxon>Sordariomycetidae</taxon>
        <taxon>Sordariales</taxon>
        <taxon>Lasiosphaeriaceae</taxon>
        <taxon>Cercophora</taxon>
    </lineage>
</organism>
<keyword evidence="3" id="KW-1185">Reference proteome</keyword>
<protein>
    <submittedName>
        <fullName evidence="2">Uncharacterized protein</fullName>
    </submittedName>
</protein>
<feature type="region of interest" description="Disordered" evidence="1">
    <location>
        <begin position="128"/>
        <end position="147"/>
    </location>
</feature>
<evidence type="ECO:0000256" key="1">
    <source>
        <dbReference type="SAM" id="MobiDB-lite"/>
    </source>
</evidence>
<gene>
    <name evidence="2" type="ORF">B0T16DRAFT_319839</name>
</gene>
<sequence length="410" mass="44392">MASPSFHLGTPSLTKCPTFAGAFSASTAPSDSLLTLRPLWPRQRRPDRTLQAIVETKAFFTQRHVDQATRLLQTGSLGLDKLHQLMELICIDDHPPSTPKRTWDSLGENLGPFATLVSLDQLSRQRLANTSPQGEPLPTPSRAPKSYKHQEVAIAVENPLYTLLSKQGSPSSPSPPAVIDSAPDGQDRGVADPRPVSIHLPTAIARTPVETLVVDFLVTLTAGIATLIQPLGRRPVCVANAFERTFVFGPVSGETTSNNPAGFSARIDGDIPRLARPASSDGGLVVVFEAKRARRGPGDVAVRAQQSMEHAAVIWERHKGYKVPRHYTLMIAQDATEIFLTIATYDETYLDYLFGSPSALVLPSQSVSTIPFLVMQEFGPFELGRVRGVDAFAHIVLALLLWAVGRLGSG</sequence>
<proteinExistence type="predicted"/>
<name>A0AA40CXU1_9PEZI</name>
<feature type="region of interest" description="Disordered" evidence="1">
    <location>
        <begin position="164"/>
        <end position="192"/>
    </location>
</feature>
<dbReference type="AlphaFoldDB" id="A0AA40CXU1"/>
<comment type="caution">
    <text evidence="2">The sequence shown here is derived from an EMBL/GenBank/DDBJ whole genome shotgun (WGS) entry which is preliminary data.</text>
</comment>
<dbReference type="EMBL" id="JAULSV010000001">
    <property type="protein sequence ID" value="KAK0655520.1"/>
    <property type="molecule type" value="Genomic_DNA"/>
</dbReference>